<evidence type="ECO:0000256" key="3">
    <source>
        <dbReference type="ARBA" id="ARBA00009370"/>
    </source>
</evidence>
<comment type="similarity">
    <text evidence="3 6">Belongs to the peptidase S26 family.</text>
</comment>
<evidence type="ECO:0000259" key="7">
    <source>
        <dbReference type="Pfam" id="PF10502"/>
    </source>
</evidence>
<dbReference type="NCBIfam" id="TIGR02227">
    <property type="entry name" value="sigpep_I_bact"/>
    <property type="match status" value="1"/>
</dbReference>
<keyword evidence="6" id="KW-0645">Protease</keyword>
<evidence type="ECO:0000256" key="6">
    <source>
        <dbReference type="RuleBase" id="RU362042"/>
    </source>
</evidence>
<dbReference type="Gene3D" id="2.10.109.10">
    <property type="entry name" value="Umud Fragment, subunit A"/>
    <property type="match status" value="1"/>
</dbReference>
<dbReference type="PRINTS" id="PR00727">
    <property type="entry name" value="LEADERPTASE"/>
</dbReference>
<organism evidence="8 9">
    <name type="scientific">Breznakia pachnodae</name>
    <dbReference type="NCBI Taxonomy" id="265178"/>
    <lineage>
        <taxon>Bacteria</taxon>
        <taxon>Bacillati</taxon>
        <taxon>Bacillota</taxon>
        <taxon>Erysipelotrichia</taxon>
        <taxon>Erysipelotrichales</taxon>
        <taxon>Erysipelotrichaceae</taxon>
        <taxon>Breznakia</taxon>
    </lineage>
</organism>
<dbReference type="PANTHER" id="PTHR43390">
    <property type="entry name" value="SIGNAL PEPTIDASE I"/>
    <property type="match status" value="1"/>
</dbReference>
<dbReference type="CDD" id="cd06530">
    <property type="entry name" value="S26_SPase_I"/>
    <property type="match status" value="1"/>
</dbReference>
<sequence length="189" mass="21632">MNDTNNSHKIKKKLRKTNFIFEGLSLIRIVLISMIVFLIAINCLIRPTYINGNSMYPFLEDGQIGITNVIGVYVGEIERFDVVTVYDHVEEKNLAKRVIGLPGETLEYRNGTLYINGEVIEETFLDDDYVNEQTNNGSIPFTSNYGPIELGEDEYFLCGDNRRVSRDSRELGPFEKSEIISKDFLIVFN</sequence>
<comment type="subcellular location">
    <subcellularLocation>
        <location evidence="2">Cell membrane</location>
        <topology evidence="2">Single-pass type II membrane protein</topology>
    </subcellularLocation>
    <subcellularLocation>
        <location evidence="6">Membrane</location>
        <topology evidence="6">Single-pass type II membrane protein</topology>
    </subcellularLocation>
</comment>
<dbReference type="GO" id="GO:0009003">
    <property type="term" value="F:signal peptidase activity"/>
    <property type="evidence" value="ECO:0007669"/>
    <property type="project" value="UniProtKB-EC"/>
</dbReference>
<proteinExistence type="inferred from homology"/>
<dbReference type="PROSITE" id="PS00760">
    <property type="entry name" value="SPASE_I_2"/>
    <property type="match status" value="1"/>
</dbReference>
<dbReference type="PANTHER" id="PTHR43390:SF1">
    <property type="entry name" value="CHLOROPLAST PROCESSING PEPTIDASE"/>
    <property type="match status" value="1"/>
</dbReference>
<evidence type="ECO:0000313" key="9">
    <source>
        <dbReference type="Proteomes" id="UP001230220"/>
    </source>
</evidence>
<dbReference type="RefSeq" id="WP_307410052.1">
    <property type="nucleotide sequence ID" value="NZ_JAUSUR010000006.1"/>
</dbReference>
<keyword evidence="5 6" id="KW-0378">Hydrolase</keyword>
<dbReference type="EC" id="3.4.21.89" evidence="4 6"/>
<evidence type="ECO:0000256" key="1">
    <source>
        <dbReference type="ARBA" id="ARBA00000677"/>
    </source>
</evidence>
<keyword evidence="6" id="KW-0812">Transmembrane</keyword>
<comment type="caution">
    <text evidence="8">The sequence shown here is derived from an EMBL/GenBank/DDBJ whole genome shotgun (WGS) entry which is preliminary data.</text>
</comment>
<dbReference type="EMBL" id="JAUSUR010000006">
    <property type="protein sequence ID" value="MDQ0362436.1"/>
    <property type="molecule type" value="Genomic_DNA"/>
</dbReference>
<feature type="domain" description="Peptidase S26" evidence="7">
    <location>
        <begin position="26"/>
        <end position="187"/>
    </location>
</feature>
<dbReference type="InterPro" id="IPR019533">
    <property type="entry name" value="Peptidase_S26"/>
</dbReference>
<dbReference type="InterPro" id="IPR019757">
    <property type="entry name" value="Pept_S26A_signal_pept_1_Lys-AS"/>
</dbReference>
<dbReference type="SUPFAM" id="SSF51306">
    <property type="entry name" value="LexA/Signal peptidase"/>
    <property type="match status" value="1"/>
</dbReference>
<dbReference type="InterPro" id="IPR000223">
    <property type="entry name" value="Pept_S26A_signal_pept_1"/>
</dbReference>
<evidence type="ECO:0000256" key="5">
    <source>
        <dbReference type="ARBA" id="ARBA00022801"/>
    </source>
</evidence>
<keyword evidence="9" id="KW-1185">Reference proteome</keyword>
<dbReference type="InterPro" id="IPR036286">
    <property type="entry name" value="LexA/Signal_pep-like_sf"/>
</dbReference>
<protein>
    <recommendedName>
        <fullName evidence="4 6">Signal peptidase I</fullName>
        <ecNumber evidence="4 6">3.4.21.89</ecNumber>
    </recommendedName>
</protein>
<evidence type="ECO:0000256" key="4">
    <source>
        <dbReference type="ARBA" id="ARBA00013208"/>
    </source>
</evidence>
<dbReference type="Pfam" id="PF10502">
    <property type="entry name" value="Peptidase_S26"/>
    <property type="match status" value="1"/>
</dbReference>
<gene>
    <name evidence="8" type="ORF">J2S15_003190</name>
</gene>
<evidence type="ECO:0000313" key="8">
    <source>
        <dbReference type="EMBL" id="MDQ0362436.1"/>
    </source>
</evidence>
<reference evidence="8 9" key="1">
    <citation type="submission" date="2023-07" db="EMBL/GenBank/DDBJ databases">
        <title>Genomic Encyclopedia of Type Strains, Phase IV (KMG-IV): sequencing the most valuable type-strain genomes for metagenomic binning, comparative biology and taxonomic classification.</title>
        <authorList>
            <person name="Goeker M."/>
        </authorList>
    </citation>
    <scope>NUCLEOTIDE SEQUENCE [LARGE SCALE GENOMIC DNA]</scope>
    <source>
        <strain evidence="8 9">DSM 16784</strain>
    </source>
</reference>
<dbReference type="Proteomes" id="UP001230220">
    <property type="component" value="Unassembled WGS sequence"/>
</dbReference>
<comment type="catalytic activity">
    <reaction evidence="1 6">
        <text>Cleavage of hydrophobic, N-terminal signal or leader sequences from secreted and periplasmic proteins.</text>
        <dbReference type="EC" id="3.4.21.89"/>
    </reaction>
</comment>
<keyword evidence="6" id="KW-0472">Membrane</keyword>
<name>A0ABU0E6T9_9FIRM</name>
<accession>A0ABU0E6T9</accession>
<feature type="transmembrane region" description="Helical" evidence="6">
    <location>
        <begin position="20"/>
        <end position="41"/>
    </location>
</feature>
<keyword evidence="6" id="KW-1133">Transmembrane helix</keyword>
<evidence type="ECO:0000256" key="2">
    <source>
        <dbReference type="ARBA" id="ARBA00004401"/>
    </source>
</evidence>